<dbReference type="Proteomes" id="UP001592531">
    <property type="component" value="Unassembled WGS sequence"/>
</dbReference>
<proteinExistence type="predicted"/>
<protein>
    <recommendedName>
        <fullName evidence="5">Peptidase S8</fullName>
    </recommendedName>
</protein>
<accession>A0ABV6VWG3</accession>
<comment type="caution">
    <text evidence="3">The sequence shown here is derived from an EMBL/GenBank/DDBJ whole genome shotgun (WGS) entry which is preliminary data.</text>
</comment>
<evidence type="ECO:0000313" key="4">
    <source>
        <dbReference type="Proteomes" id="UP001592531"/>
    </source>
</evidence>
<dbReference type="EMBL" id="JBHFAB010000009">
    <property type="protein sequence ID" value="MFC1417832.1"/>
    <property type="molecule type" value="Genomic_DNA"/>
</dbReference>
<feature type="region of interest" description="Disordered" evidence="1">
    <location>
        <begin position="229"/>
        <end position="254"/>
    </location>
</feature>
<sequence length="254" mass="26013">MRNPHPLVRRLLAGAAVSALALAGALTPGAAHAQSTPQAASDVQRVCADASPGWATCQAERRTDLAGGTGIRPATPSGYGPADIKSAYALPSGGSGATVAIVDAYDDPNAEKDLGVYRSQYGLSACTTANGCFRKVNQSGGTSYPQGDSGWSAEITLDLDAVSAACPDCHILLVEATDNNDPNLYAADDEAVKLGAVFVSNSWSDSESSSQTSDDSHWRVPGVLFAFATGDNGYSGGPSTRPPPRTPSRSAGPR</sequence>
<feature type="signal peptide" evidence="2">
    <location>
        <begin position="1"/>
        <end position="33"/>
    </location>
</feature>
<organism evidence="3 4">
    <name type="scientific">Streptacidiphilus cavernicola</name>
    <dbReference type="NCBI Taxonomy" id="3342716"/>
    <lineage>
        <taxon>Bacteria</taxon>
        <taxon>Bacillati</taxon>
        <taxon>Actinomycetota</taxon>
        <taxon>Actinomycetes</taxon>
        <taxon>Kitasatosporales</taxon>
        <taxon>Streptomycetaceae</taxon>
        <taxon>Streptacidiphilus</taxon>
    </lineage>
</organism>
<evidence type="ECO:0000256" key="1">
    <source>
        <dbReference type="SAM" id="MobiDB-lite"/>
    </source>
</evidence>
<reference evidence="3 4" key="1">
    <citation type="submission" date="2024-09" db="EMBL/GenBank/DDBJ databases">
        <authorList>
            <person name="Lee S.D."/>
        </authorList>
    </citation>
    <scope>NUCLEOTIDE SEQUENCE [LARGE SCALE GENOMIC DNA]</scope>
    <source>
        <strain evidence="3 4">N8-3</strain>
    </source>
</reference>
<dbReference type="InterPro" id="IPR006311">
    <property type="entry name" value="TAT_signal"/>
</dbReference>
<name>A0ABV6VWG3_9ACTN</name>
<dbReference type="SUPFAM" id="SSF52743">
    <property type="entry name" value="Subtilisin-like"/>
    <property type="match status" value="1"/>
</dbReference>
<dbReference type="RefSeq" id="WP_380536292.1">
    <property type="nucleotide sequence ID" value="NZ_JBHFAB010000009.1"/>
</dbReference>
<keyword evidence="4" id="KW-1185">Reference proteome</keyword>
<evidence type="ECO:0000256" key="2">
    <source>
        <dbReference type="SAM" id="SignalP"/>
    </source>
</evidence>
<gene>
    <name evidence="3" type="ORF">ACEZDE_14435</name>
</gene>
<dbReference type="Gene3D" id="3.40.50.200">
    <property type="entry name" value="Peptidase S8/S53 domain"/>
    <property type="match status" value="1"/>
</dbReference>
<evidence type="ECO:0008006" key="5">
    <source>
        <dbReference type="Google" id="ProtNLM"/>
    </source>
</evidence>
<feature type="chain" id="PRO_5045691041" description="Peptidase S8" evidence="2">
    <location>
        <begin position="34"/>
        <end position="254"/>
    </location>
</feature>
<dbReference type="PROSITE" id="PS51318">
    <property type="entry name" value="TAT"/>
    <property type="match status" value="1"/>
</dbReference>
<keyword evidence="2" id="KW-0732">Signal</keyword>
<dbReference type="InterPro" id="IPR036852">
    <property type="entry name" value="Peptidase_S8/S53_dom_sf"/>
</dbReference>
<evidence type="ECO:0000313" key="3">
    <source>
        <dbReference type="EMBL" id="MFC1417832.1"/>
    </source>
</evidence>